<feature type="region of interest" description="Disordered" evidence="7">
    <location>
        <begin position="302"/>
        <end position="409"/>
    </location>
</feature>
<feature type="domain" description="Protein kinase" evidence="8">
    <location>
        <begin position="615"/>
        <end position="1002"/>
    </location>
</feature>
<dbReference type="SUPFAM" id="SSF56112">
    <property type="entry name" value="Protein kinase-like (PK-like)"/>
    <property type="match status" value="1"/>
</dbReference>
<dbReference type="Pfam" id="PF00069">
    <property type="entry name" value="Pkinase"/>
    <property type="match status" value="1"/>
</dbReference>
<dbReference type="PROSITE" id="PS50011">
    <property type="entry name" value="PROTEIN_KINASE_DOM"/>
    <property type="match status" value="1"/>
</dbReference>
<dbReference type="Pfam" id="PF05721">
    <property type="entry name" value="PhyH"/>
    <property type="match status" value="1"/>
</dbReference>
<accession>A0ABP0HJA9</accession>
<feature type="compositionally biased region" description="Basic and acidic residues" evidence="7">
    <location>
        <begin position="838"/>
        <end position="848"/>
    </location>
</feature>
<sequence length="1002" mass="112347">MVRSRKRVCGSKSCEEDEVCLLPKKRARLGTQMLGLCREGLLPSSAVQKARLSLLRGLQSLGLLAKDTPLEEGKAAPKSAGKAADATADVRSLASSEVLALLNHPDLFLFLDHFLNSPAQPVFDSANLRAVLPQQSTGFHTDSVYMGRLMQQPTELLAVWIPVTEIPLEMGGLVLCRGSNSHPGFEHFRATYGRLDLDEADVGGSGWFTEDPREIIAFGGQMETAHFRPGDVVLFTMHSIHGSSVNCTDRYRLSMDFRVRAERVSDVEQSQKKGRWSRLRHDAAEFPRTMEEAKAAWKLLPSGKENVPAPSSPCSPATPLTPRTPRQLPRELKKAHVLEFPRELSSREPRIGLSPTPLGERFATPPRHHAPPPAPALGAPVPRDPALGAAVVPAAPPPSPREAKRNAGLEGGRKFAEVVGKALHVYPRSNAWRFLGRQVSVWFVLTRWDLAGFHCTLPPSVLLAAVVAAFEEENKAQILEEAVAMATEEKQLRTEEEELHDEHVALLDRLSRLQAEALSSGEEQATLRERFEEATRELQATAKTVGRGGVKHQDHLSRAQDIFTFWFYEVRDRARCALPRFRRSEVLPILGVVLDVFWAPVLEVGWRWTYGWKDFEFGEQLGRGSFGARAPGAVPAAVVFKVLRKEDAVTCGRDVFGALGTVRPPPSHPRSMPREWGEVCKQIQLSEMKKKARLEANQEGLDVGFQLTRRLEEHFFQHLEVELLRKVSRGCSYIVQYLGSFLERSGCYAGAGQAREALGWNALTYAQNEDVVLGFLAEKEREHMTLPEMAPLKTPLPIRELVPRHERDSPWEEGETLHIIMEFCEKGDLSQFLKSRHSGLEDGKRGEPPEPPVRSGKAGWKFEWHQVNRIRTPRDEERSVWRYLLQIALGLQWLHQNRILHRDIKTLNVFLKTNDDVRLGDLGVARVLSGSNFANTFVGTPYYLSPEICEEKPYNELSDVPRSEHGLPAKQPTFFASKEALKKSKWGWGRDPPGAQYTMIPW</sequence>
<evidence type="ECO:0000256" key="6">
    <source>
        <dbReference type="SAM" id="Coils"/>
    </source>
</evidence>
<organism evidence="9 10">
    <name type="scientific">Durusdinium trenchii</name>
    <dbReference type="NCBI Taxonomy" id="1381693"/>
    <lineage>
        <taxon>Eukaryota</taxon>
        <taxon>Sar</taxon>
        <taxon>Alveolata</taxon>
        <taxon>Dinophyceae</taxon>
        <taxon>Suessiales</taxon>
        <taxon>Symbiodiniaceae</taxon>
        <taxon>Durusdinium</taxon>
    </lineage>
</organism>
<evidence type="ECO:0000256" key="4">
    <source>
        <dbReference type="ARBA" id="ARBA00022777"/>
    </source>
</evidence>
<dbReference type="EMBL" id="CAXAMN010000669">
    <property type="protein sequence ID" value="CAK8990022.1"/>
    <property type="molecule type" value="Genomic_DNA"/>
</dbReference>
<dbReference type="Gene3D" id="1.10.510.10">
    <property type="entry name" value="Transferase(Phosphotransferase) domain 1"/>
    <property type="match status" value="1"/>
</dbReference>
<feature type="compositionally biased region" description="Low complexity" evidence="7">
    <location>
        <begin position="308"/>
        <end position="327"/>
    </location>
</feature>
<evidence type="ECO:0000259" key="8">
    <source>
        <dbReference type="PROSITE" id="PS50011"/>
    </source>
</evidence>
<reference evidence="9 10" key="1">
    <citation type="submission" date="2024-02" db="EMBL/GenBank/DDBJ databases">
        <authorList>
            <person name="Chen Y."/>
            <person name="Shah S."/>
            <person name="Dougan E. K."/>
            <person name="Thang M."/>
            <person name="Chan C."/>
        </authorList>
    </citation>
    <scope>NUCLEOTIDE SEQUENCE [LARGE SCALE GENOMIC DNA]</scope>
</reference>
<keyword evidence="5" id="KW-0067">ATP-binding</keyword>
<proteinExistence type="predicted"/>
<dbReference type="Gene3D" id="2.60.120.620">
    <property type="entry name" value="q2cbj1_9rhob like domain"/>
    <property type="match status" value="1"/>
</dbReference>
<evidence type="ECO:0000256" key="5">
    <source>
        <dbReference type="ARBA" id="ARBA00022840"/>
    </source>
</evidence>
<dbReference type="PROSITE" id="PS00108">
    <property type="entry name" value="PROTEIN_KINASE_ST"/>
    <property type="match status" value="1"/>
</dbReference>
<feature type="coiled-coil region" evidence="6">
    <location>
        <begin position="469"/>
        <end position="516"/>
    </location>
</feature>
<evidence type="ECO:0000256" key="3">
    <source>
        <dbReference type="ARBA" id="ARBA00022741"/>
    </source>
</evidence>
<dbReference type="SMART" id="SM00220">
    <property type="entry name" value="S_TKc"/>
    <property type="match status" value="1"/>
</dbReference>
<dbReference type="Proteomes" id="UP001642484">
    <property type="component" value="Unassembled WGS sequence"/>
</dbReference>
<feature type="compositionally biased region" description="Basic and acidic residues" evidence="7">
    <location>
        <begin position="328"/>
        <end position="350"/>
    </location>
</feature>
<dbReference type="InterPro" id="IPR000719">
    <property type="entry name" value="Prot_kinase_dom"/>
</dbReference>
<protein>
    <recommendedName>
        <fullName evidence="1">non-specific serine/threonine protein kinase</fullName>
        <ecNumber evidence="1">2.7.11.1</ecNumber>
    </recommendedName>
</protein>
<feature type="compositionally biased region" description="Low complexity" evidence="7">
    <location>
        <begin position="376"/>
        <end position="393"/>
    </location>
</feature>
<dbReference type="EC" id="2.7.11.1" evidence="1"/>
<evidence type="ECO:0000256" key="2">
    <source>
        <dbReference type="ARBA" id="ARBA00022679"/>
    </source>
</evidence>
<keyword evidence="6" id="KW-0175">Coiled coil</keyword>
<dbReference type="PANTHER" id="PTHR43671:SF13">
    <property type="entry name" value="SERINE_THREONINE-PROTEIN KINASE NEK2"/>
    <property type="match status" value="1"/>
</dbReference>
<dbReference type="SUPFAM" id="SSF51197">
    <property type="entry name" value="Clavaminate synthase-like"/>
    <property type="match status" value="1"/>
</dbReference>
<dbReference type="InterPro" id="IPR011009">
    <property type="entry name" value="Kinase-like_dom_sf"/>
</dbReference>
<evidence type="ECO:0000313" key="9">
    <source>
        <dbReference type="EMBL" id="CAK8990022.1"/>
    </source>
</evidence>
<gene>
    <name evidence="9" type="ORF">CCMP2556_LOCUS1887</name>
</gene>
<feature type="region of interest" description="Disordered" evidence="7">
    <location>
        <begin position="838"/>
        <end position="857"/>
    </location>
</feature>
<evidence type="ECO:0000256" key="1">
    <source>
        <dbReference type="ARBA" id="ARBA00012513"/>
    </source>
</evidence>
<keyword evidence="4" id="KW-0418">Kinase</keyword>
<dbReference type="InterPro" id="IPR050660">
    <property type="entry name" value="NEK_Ser/Thr_kinase"/>
</dbReference>
<name>A0ABP0HJA9_9DINO</name>
<keyword evidence="3" id="KW-0547">Nucleotide-binding</keyword>
<dbReference type="InterPro" id="IPR008775">
    <property type="entry name" value="Phytyl_CoA_dOase-like"/>
</dbReference>
<dbReference type="InterPro" id="IPR008271">
    <property type="entry name" value="Ser/Thr_kinase_AS"/>
</dbReference>
<dbReference type="PANTHER" id="PTHR43671">
    <property type="entry name" value="SERINE/THREONINE-PROTEIN KINASE NEK"/>
    <property type="match status" value="1"/>
</dbReference>
<comment type="caution">
    <text evidence="9">The sequence shown here is derived from an EMBL/GenBank/DDBJ whole genome shotgun (WGS) entry which is preliminary data.</text>
</comment>
<keyword evidence="2" id="KW-0808">Transferase</keyword>
<evidence type="ECO:0000313" key="10">
    <source>
        <dbReference type="Proteomes" id="UP001642484"/>
    </source>
</evidence>
<keyword evidence="10" id="KW-1185">Reference proteome</keyword>
<evidence type="ECO:0000256" key="7">
    <source>
        <dbReference type="SAM" id="MobiDB-lite"/>
    </source>
</evidence>